<dbReference type="InterPro" id="IPR051170">
    <property type="entry name" value="Neural/epithelial_adhesion"/>
</dbReference>
<dbReference type="PANTHER" id="PTHR12231:SF253">
    <property type="entry name" value="DPR-INTERACTING PROTEIN ETA, ISOFORM B-RELATED"/>
    <property type="match status" value="1"/>
</dbReference>
<evidence type="ECO:0000256" key="7">
    <source>
        <dbReference type="ARBA" id="ARBA00023319"/>
    </source>
</evidence>
<dbReference type="SUPFAM" id="SSF48726">
    <property type="entry name" value="Immunoglobulin"/>
    <property type="match status" value="12"/>
</dbReference>
<feature type="domain" description="Ig-like" evidence="10">
    <location>
        <begin position="631"/>
        <end position="710"/>
    </location>
</feature>
<dbReference type="InterPro" id="IPR036179">
    <property type="entry name" value="Ig-like_dom_sf"/>
</dbReference>
<dbReference type="Pfam" id="PF13927">
    <property type="entry name" value="Ig_3"/>
    <property type="match status" value="2"/>
</dbReference>
<dbReference type="AlphaFoldDB" id="A0A4C1YQY6"/>
<keyword evidence="3" id="KW-0732">Signal</keyword>
<evidence type="ECO:0000256" key="3">
    <source>
        <dbReference type="ARBA" id="ARBA00022729"/>
    </source>
</evidence>
<dbReference type="STRING" id="151549.A0A4C1YQY6"/>
<gene>
    <name evidence="11" type="primary">Hmcn1</name>
    <name evidence="11" type="ORF">EVAR_31736_1</name>
</gene>
<dbReference type="FunFam" id="2.60.40.10:FF:000107">
    <property type="entry name" value="Myosin, light chain kinase a"/>
    <property type="match status" value="1"/>
</dbReference>
<dbReference type="SMART" id="SM00409">
    <property type="entry name" value="IG"/>
    <property type="match status" value="12"/>
</dbReference>
<proteinExistence type="inferred from homology"/>
<dbReference type="Gene3D" id="2.60.40.10">
    <property type="entry name" value="Immunoglobulins"/>
    <property type="match status" value="12"/>
</dbReference>
<dbReference type="OrthoDB" id="5985519at2759"/>
<name>A0A4C1YQY6_EUMVA</name>
<feature type="domain" description="Ig-like" evidence="10">
    <location>
        <begin position="177"/>
        <end position="263"/>
    </location>
</feature>
<dbReference type="PROSITE" id="PS50092">
    <property type="entry name" value="TSP1"/>
    <property type="match status" value="1"/>
</dbReference>
<evidence type="ECO:0000313" key="12">
    <source>
        <dbReference type="Proteomes" id="UP000299102"/>
    </source>
</evidence>
<dbReference type="InterPro" id="IPR036383">
    <property type="entry name" value="TSP1_rpt_sf"/>
</dbReference>
<dbReference type="Gene3D" id="2.20.100.10">
    <property type="entry name" value="Thrombospondin type-1 (TSP1) repeat"/>
    <property type="match status" value="1"/>
</dbReference>
<feature type="domain" description="Ig-like" evidence="10">
    <location>
        <begin position="270"/>
        <end position="366"/>
    </location>
</feature>
<feature type="domain" description="Ig-like" evidence="10">
    <location>
        <begin position="714"/>
        <end position="807"/>
    </location>
</feature>
<keyword evidence="7" id="KW-0393">Immunoglobulin domain</keyword>
<feature type="domain" description="Ig-like" evidence="10">
    <location>
        <begin position="927"/>
        <end position="1013"/>
    </location>
</feature>
<keyword evidence="6" id="KW-0325">Glycoprotein</keyword>
<feature type="domain" description="Ig-like" evidence="10">
    <location>
        <begin position="1"/>
        <end position="77"/>
    </location>
</feature>
<evidence type="ECO:0000256" key="9">
    <source>
        <dbReference type="ARBA" id="ARBA00068688"/>
    </source>
</evidence>
<dbReference type="Pfam" id="PF13895">
    <property type="entry name" value="Ig_2"/>
    <property type="match status" value="1"/>
</dbReference>
<organism evidence="11 12">
    <name type="scientific">Eumeta variegata</name>
    <name type="common">Bagworm moth</name>
    <name type="synonym">Eumeta japonica</name>
    <dbReference type="NCBI Taxonomy" id="151549"/>
    <lineage>
        <taxon>Eukaryota</taxon>
        <taxon>Metazoa</taxon>
        <taxon>Ecdysozoa</taxon>
        <taxon>Arthropoda</taxon>
        <taxon>Hexapoda</taxon>
        <taxon>Insecta</taxon>
        <taxon>Pterygota</taxon>
        <taxon>Neoptera</taxon>
        <taxon>Endopterygota</taxon>
        <taxon>Lepidoptera</taxon>
        <taxon>Glossata</taxon>
        <taxon>Ditrysia</taxon>
        <taxon>Tineoidea</taxon>
        <taxon>Psychidae</taxon>
        <taxon>Oiketicinae</taxon>
        <taxon>Eumeta</taxon>
    </lineage>
</organism>
<dbReference type="SMART" id="SM00408">
    <property type="entry name" value="IGc2"/>
    <property type="match status" value="12"/>
</dbReference>
<dbReference type="SUPFAM" id="SSF82895">
    <property type="entry name" value="TSP-1 type 1 repeat"/>
    <property type="match status" value="1"/>
</dbReference>
<dbReference type="FunFam" id="2.60.40.10:FF:001223">
    <property type="entry name" value="Sidekick cell adhesion molecule 1"/>
    <property type="match status" value="1"/>
</dbReference>
<dbReference type="Pfam" id="PF00090">
    <property type="entry name" value="TSP_1"/>
    <property type="match status" value="1"/>
</dbReference>
<dbReference type="FunFam" id="2.60.40.10:FF:000032">
    <property type="entry name" value="palladin isoform X1"/>
    <property type="match status" value="1"/>
</dbReference>
<dbReference type="InterPro" id="IPR013783">
    <property type="entry name" value="Ig-like_fold"/>
</dbReference>
<dbReference type="EMBL" id="BGZK01001325">
    <property type="protein sequence ID" value="GBP77304.1"/>
    <property type="molecule type" value="Genomic_DNA"/>
</dbReference>
<dbReference type="InterPro" id="IPR003599">
    <property type="entry name" value="Ig_sub"/>
</dbReference>
<sequence length="1224" mass="136328">MSVELYKPAVLHCLIDSYPKAKIKWYQNSSSLALSNNVHILENNTIIINRTDFENSGAYSCEAVNDYQTMTLNITLDIFGLEPPILAKDLTKFTAQQGKSVKIQCRISRGKPPPEVHWKRKINNSYYTILTDGVNEKSNELLISKAEVHHTGTYTCIAKNAVGEDYYDVTLLIQYPPMMVPTLDKPIGRIEVTRGNKVDLNCEVLGEPKPLTTWTKDNKTINYAKNVYLTNTSLIIANATESDSGLFSCVATNILGSAQKNFSLFVYVLPVIIESSLDPEIEVLEGDIVELPCSVYGVPAPIVEWRQNQDIVKENRKFIDEQHTLSFNVIGDMFITNTTRKHEGLFACVAENVAGYSKKVFQLSVNEPPKIIPENFTGPYIATERDRILSIPCKSVGKPQPLIKWMKDNMYLIKDSRYNVELDGTLSIKFPMQEMSGNYTCVAENAVGAVKNTVLVEIYAIPKLIQSDEASHSIIAVEGSNEEVHCPILSSHYDTVKWYKDGSLLKEGPLIFYNVSRFNASSYGCVVSNTVGSASTFVDLNVEWPPSFSDNYTEKFEIDEGSDVYFDCQVDAKPEAECKWLLNAKQMIGEKGCQLKLMNVKELDTGLYTCIATNKHGATSRRYQLDVFVRPYISDFDFLEVQLKEGANTTIPCNAVGTPKPDIHWEFDNKSWKVQNSSLVGTIISTRSSGLFKCTARNKAGIASVVYKVVVLAPANVQEIVLYNGTTGISVKGKAEVLLGSYARVACEGRGSPMPRIQWFRNGKMVNESGPEAYYADLLFENVGSPHSGSYSCIVSNDAGKEERKLFLDVLGSNLALSFPISIEPPKIFTSIFDETSEKDSIDMEVMLGQSFYLHCHPHGNPAPELYWFKNDAFLRFYDDAMVSTEFGEILVSKSATEELSGNYTCVVRNKVGENAISYLVDVLVPPQNVKNIPTVIRSRAGIAVDLSCPVEGTPPPSVLWIKLPYKEITRQSFPNIDLTDDNVTLVIPNAEVSDNGKYSCVITNKVGTAEVTFELVIEKPPSILSNTKDNNTEDHTVSLGRSAILKCLADGYPRPKVRWLRNTIELGQSLSKLQRALLDSLLTIWRIGVRDAGQYICVVENSAGSEHRRFNIRVKDSKTNNSYVLLDQSECKGFTTDRRKCHMPACEGDSSNVTGHWSVWSPWSPCSVSCGTGTVMRTRRCRPSTAKCRGDNIQMSPETVTGRFPFLLPGQRRLAAARWSKRA</sequence>
<dbReference type="GO" id="GO:0005576">
    <property type="term" value="C:extracellular region"/>
    <property type="evidence" value="ECO:0007669"/>
    <property type="project" value="UniProtKB-SubCell"/>
</dbReference>
<dbReference type="CDD" id="cd00096">
    <property type="entry name" value="Ig"/>
    <property type="match status" value="1"/>
</dbReference>
<accession>A0A4C1YQY6</accession>
<dbReference type="Pfam" id="PF07679">
    <property type="entry name" value="I-set"/>
    <property type="match status" value="9"/>
</dbReference>
<evidence type="ECO:0000256" key="8">
    <source>
        <dbReference type="ARBA" id="ARBA00061228"/>
    </source>
</evidence>
<dbReference type="PROSITE" id="PS50835">
    <property type="entry name" value="IG_LIKE"/>
    <property type="match status" value="12"/>
</dbReference>
<dbReference type="PANTHER" id="PTHR12231">
    <property type="entry name" value="CTX-RELATED TYPE I TRANSMEMBRANE PROTEIN"/>
    <property type="match status" value="1"/>
</dbReference>
<dbReference type="SMART" id="SM00209">
    <property type="entry name" value="TSP1"/>
    <property type="match status" value="1"/>
</dbReference>
<evidence type="ECO:0000256" key="6">
    <source>
        <dbReference type="ARBA" id="ARBA00023180"/>
    </source>
</evidence>
<feature type="domain" description="Ig-like" evidence="10">
    <location>
        <begin position="826"/>
        <end position="918"/>
    </location>
</feature>
<keyword evidence="5" id="KW-1015">Disulfide bond</keyword>
<comment type="subcellular location">
    <subcellularLocation>
        <location evidence="1">Secreted</location>
    </subcellularLocation>
</comment>
<evidence type="ECO:0000256" key="5">
    <source>
        <dbReference type="ARBA" id="ARBA00023157"/>
    </source>
</evidence>
<dbReference type="GO" id="GO:0043005">
    <property type="term" value="C:neuron projection"/>
    <property type="evidence" value="ECO:0007669"/>
    <property type="project" value="TreeGrafter"/>
</dbReference>
<evidence type="ECO:0000259" key="10">
    <source>
        <dbReference type="PROSITE" id="PS50835"/>
    </source>
</evidence>
<comment type="similarity">
    <text evidence="8">Belongs to the hemolin family.</text>
</comment>
<evidence type="ECO:0000256" key="1">
    <source>
        <dbReference type="ARBA" id="ARBA00004613"/>
    </source>
</evidence>
<dbReference type="InterPro" id="IPR013098">
    <property type="entry name" value="Ig_I-set"/>
</dbReference>
<evidence type="ECO:0000313" key="11">
    <source>
        <dbReference type="EMBL" id="GBP77304.1"/>
    </source>
</evidence>
<keyword evidence="4" id="KW-0677">Repeat</keyword>
<evidence type="ECO:0000256" key="2">
    <source>
        <dbReference type="ARBA" id="ARBA00022525"/>
    </source>
</evidence>
<feature type="domain" description="Ig-like" evidence="10">
    <location>
        <begin position="462"/>
        <end position="541"/>
    </location>
</feature>
<keyword evidence="12" id="KW-1185">Reference proteome</keyword>
<feature type="domain" description="Ig-like" evidence="10">
    <location>
        <begin position="1022"/>
        <end position="1114"/>
    </location>
</feature>
<keyword evidence="2" id="KW-0964">Secreted</keyword>
<feature type="domain" description="Ig-like" evidence="10">
    <location>
        <begin position="83"/>
        <end position="170"/>
    </location>
</feature>
<dbReference type="InterPro" id="IPR007110">
    <property type="entry name" value="Ig-like_dom"/>
</dbReference>
<evidence type="ECO:0000256" key="4">
    <source>
        <dbReference type="ARBA" id="ARBA00022737"/>
    </source>
</evidence>
<dbReference type="InterPro" id="IPR003598">
    <property type="entry name" value="Ig_sub2"/>
</dbReference>
<dbReference type="Proteomes" id="UP000299102">
    <property type="component" value="Unassembled WGS sequence"/>
</dbReference>
<protein>
    <recommendedName>
        <fullName evidence="9">Hemolin</fullName>
    </recommendedName>
</protein>
<dbReference type="InterPro" id="IPR000884">
    <property type="entry name" value="TSP1_rpt"/>
</dbReference>
<reference evidence="11 12" key="1">
    <citation type="journal article" date="2019" name="Commun. Biol.">
        <title>The bagworm genome reveals a unique fibroin gene that provides high tensile strength.</title>
        <authorList>
            <person name="Kono N."/>
            <person name="Nakamura H."/>
            <person name="Ohtoshi R."/>
            <person name="Tomita M."/>
            <person name="Numata K."/>
            <person name="Arakawa K."/>
        </authorList>
    </citation>
    <scope>NUCLEOTIDE SEQUENCE [LARGE SCALE GENOMIC DNA]</scope>
</reference>
<feature type="domain" description="Ig-like" evidence="10">
    <location>
        <begin position="546"/>
        <end position="626"/>
    </location>
</feature>
<feature type="domain" description="Ig-like" evidence="10">
    <location>
        <begin position="369"/>
        <end position="457"/>
    </location>
</feature>
<comment type="caution">
    <text evidence="11">The sequence shown here is derived from an EMBL/GenBank/DDBJ whole genome shotgun (WGS) entry which is preliminary data.</text>
</comment>